<dbReference type="AlphaFoldDB" id="A0A914BNV5"/>
<feature type="compositionally biased region" description="Low complexity" evidence="1">
    <location>
        <begin position="587"/>
        <end position="605"/>
    </location>
</feature>
<accession>A0A914BNV5</accession>
<dbReference type="OMA" id="ELKCISK"/>
<protein>
    <submittedName>
        <fullName evidence="2">Uncharacterized protein</fullName>
    </submittedName>
</protein>
<dbReference type="RefSeq" id="XP_038077814.1">
    <property type="nucleotide sequence ID" value="XM_038221886.1"/>
</dbReference>
<dbReference type="Proteomes" id="UP000887568">
    <property type="component" value="Unplaced"/>
</dbReference>
<feature type="compositionally biased region" description="Basic and acidic residues" evidence="1">
    <location>
        <begin position="186"/>
        <end position="200"/>
    </location>
</feature>
<proteinExistence type="predicted"/>
<feature type="compositionally biased region" description="Acidic residues" evidence="1">
    <location>
        <begin position="166"/>
        <end position="183"/>
    </location>
</feature>
<name>A0A914BNV5_PATMI</name>
<keyword evidence="3" id="KW-1185">Reference proteome</keyword>
<dbReference type="EnsemblMetazoa" id="XM_038221886.1">
    <property type="protein sequence ID" value="XP_038077814.1"/>
    <property type="gene ID" value="LOC119745508"/>
</dbReference>
<dbReference type="GeneID" id="119745508"/>
<feature type="compositionally biased region" description="Polar residues" evidence="1">
    <location>
        <begin position="569"/>
        <end position="578"/>
    </location>
</feature>
<feature type="region of interest" description="Disordered" evidence="1">
    <location>
        <begin position="164"/>
        <end position="258"/>
    </location>
</feature>
<organism evidence="2 3">
    <name type="scientific">Patiria miniata</name>
    <name type="common">Bat star</name>
    <name type="synonym">Asterina miniata</name>
    <dbReference type="NCBI Taxonomy" id="46514"/>
    <lineage>
        <taxon>Eukaryota</taxon>
        <taxon>Metazoa</taxon>
        <taxon>Echinodermata</taxon>
        <taxon>Eleutherozoa</taxon>
        <taxon>Asterozoa</taxon>
        <taxon>Asteroidea</taxon>
        <taxon>Valvatacea</taxon>
        <taxon>Valvatida</taxon>
        <taxon>Asterinidae</taxon>
        <taxon>Patiria</taxon>
    </lineage>
</organism>
<evidence type="ECO:0000313" key="2">
    <source>
        <dbReference type="EnsemblMetazoa" id="XP_038077814.1"/>
    </source>
</evidence>
<sequence length="940" mass="103895">MPFRGISQPGLGKNTIVPRTSLDKWGAILPDKPRIHQFTPPVKKGRQENALAESPSQELEEDADDLTPENIADLSIDDILAAAGISLDDEKTTKSATKSPIKENSVGCLAPSQLFTSVDGGGTRQTREKDSLMADSLLPKINITSQQNDCNDNLEDQDCNTKEAELGEDEMIRDDELDEETVESDNPGKDLLVVDKDRPRYPPRLPPLCLPTEGKGLSNHGESDVLLKGSRQLQPFKNSDPNRPGQKQKPKKTQQRKECRDGCMMKGQLMPDSDSVFIQKESTLNGRDCCQFSFNNNGWTETTNGESKDNDFLKDTNQNAARSKETPQHSQSSPRSMLQTMINWVSGAVSTSNTATKATRSFTIPPVGLPADDVIKQTTTTLGVPPGLGVVSTPQDSQHELKTSLIALPVLGTHLANRAMDSNLGTSGFEVTALTGFETNLRSSDESRTPHSLGFQRQKIPSGTTIAESVEATDIDIEQSHTFQTDNDTSMAQDDYDSEDWFREVLWPADWRETNRDASHLPAELREELRIDLSGFPQDDDSKPKPQSQNLEEDTHVQEVSTVYDETAKSNGNNNHQIDNAKIFKGTQAQTTRTPTSTNSSRNVTWNTTSTSLEDTAERNSSKKKLSSDACSNNRDLGSYKSTIHRGELSLSSDSLWSQSVTTWGLDAEELMLLLSYEQSDNTSGFASDEVFDEDSFFDTIMGIVADSQLYSESDPSLLTTPEIVSPFCFTLPNGEHDVLDLHKVHDNCKTDLNFEEKICPQSLTDSRDSLDSYLTERTRTELELKCISKTVVAKKPGLLVNHSKDTNHQGDHEVSEQGEVDNVTHIIPVKSTEDNQLHQENENTISTLNVVASDATHSLEVQSKKWASRSSSLTPDVKKWMRLNDMQMEEAIQAERLTGGRSVPAPQVTASESTYDRIVNWVEKSDFSITPSIGQDGEG</sequence>
<evidence type="ECO:0000313" key="3">
    <source>
        <dbReference type="Proteomes" id="UP000887568"/>
    </source>
</evidence>
<feature type="region of interest" description="Disordered" evidence="1">
    <location>
        <begin position="32"/>
        <end position="64"/>
    </location>
</feature>
<feature type="compositionally biased region" description="Polar residues" evidence="1">
    <location>
        <begin position="231"/>
        <end position="241"/>
    </location>
</feature>
<feature type="region of interest" description="Disordered" evidence="1">
    <location>
        <begin position="534"/>
        <end position="632"/>
    </location>
</feature>
<reference evidence="2" key="1">
    <citation type="submission" date="2022-11" db="UniProtKB">
        <authorList>
            <consortium name="EnsemblMetazoa"/>
        </authorList>
    </citation>
    <scope>IDENTIFICATION</scope>
</reference>
<dbReference type="OrthoDB" id="10624190at2759"/>
<evidence type="ECO:0000256" key="1">
    <source>
        <dbReference type="SAM" id="MobiDB-lite"/>
    </source>
</evidence>